<evidence type="ECO:0000259" key="9">
    <source>
        <dbReference type="Pfam" id="PF18741"/>
    </source>
</evidence>
<dbReference type="InterPro" id="IPR050534">
    <property type="entry name" value="Coronavir_polyprotein_1ab"/>
</dbReference>
<evidence type="ECO:0000256" key="1">
    <source>
        <dbReference type="ARBA" id="ARBA00007913"/>
    </source>
</evidence>
<protein>
    <submittedName>
        <fullName evidence="10">Very-short-patch-repair endonuclease</fullName>
    </submittedName>
</protein>
<dbReference type="InterPro" id="IPR027417">
    <property type="entry name" value="P-loop_NTPase"/>
</dbReference>
<keyword evidence="4" id="KW-0347">Helicase</keyword>
<dbReference type="PANTHER" id="PTHR43788">
    <property type="entry name" value="DNA2/NAM7 HELICASE FAMILY MEMBER"/>
    <property type="match status" value="1"/>
</dbReference>
<dbReference type="InterPro" id="IPR049468">
    <property type="entry name" value="Restrct_endonuc-II-like_dom"/>
</dbReference>
<gene>
    <name evidence="10" type="ORF">GGR02_002213</name>
</gene>
<dbReference type="Proteomes" id="UP000559598">
    <property type="component" value="Unassembled WGS sequence"/>
</dbReference>
<feature type="domain" description="DNA2/NAM7 helicase helicase" evidence="7">
    <location>
        <begin position="352"/>
        <end position="482"/>
    </location>
</feature>
<keyword evidence="3" id="KW-0378">Hydrolase</keyword>
<dbReference type="InterPro" id="IPR041677">
    <property type="entry name" value="DNA2/NAM7_AAA_11"/>
</dbReference>
<evidence type="ECO:0000313" key="11">
    <source>
        <dbReference type="Proteomes" id="UP000559598"/>
    </source>
</evidence>
<evidence type="ECO:0000259" key="8">
    <source>
        <dbReference type="Pfam" id="PF13087"/>
    </source>
</evidence>
<evidence type="ECO:0000256" key="4">
    <source>
        <dbReference type="ARBA" id="ARBA00022806"/>
    </source>
</evidence>
<dbReference type="GO" id="GO:0043139">
    <property type="term" value="F:5'-3' DNA helicase activity"/>
    <property type="evidence" value="ECO:0007669"/>
    <property type="project" value="TreeGrafter"/>
</dbReference>
<feature type="coiled-coil region" evidence="6">
    <location>
        <begin position="448"/>
        <end position="485"/>
    </location>
</feature>
<dbReference type="InterPro" id="IPR047187">
    <property type="entry name" value="SF1_C_Upf1"/>
</dbReference>
<dbReference type="RefSeq" id="WP_183184760.1">
    <property type="nucleotide sequence ID" value="NZ_BMNP01000034.1"/>
</dbReference>
<dbReference type="PANTHER" id="PTHR43788:SF8">
    <property type="entry name" value="DNA-BINDING PROTEIN SMUBP-2"/>
    <property type="match status" value="1"/>
</dbReference>
<keyword evidence="10" id="KW-0540">Nuclease</keyword>
<dbReference type="GO" id="GO:0016787">
    <property type="term" value="F:hydrolase activity"/>
    <property type="evidence" value="ECO:0007669"/>
    <property type="project" value="UniProtKB-KW"/>
</dbReference>
<dbReference type="CDD" id="cd18808">
    <property type="entry name" value="SF1_C_Upf1"/>
    <property type="match status" value="1"/>
</dbReference>
<dbReference type="GO" id="GO:0005524">
    <property type="term" value="F:ATP binding"/>
    <property type="evidence" value="ECO:0007669"/>
    <property type="project" value="UniProtKB-KW"/>
</dbReference>
<dbReference type="Gene3D" id="3.40.960.10">
    <property type="entry name" value="VSR Endonuclease"/>
    <property type="match status" value="1"/>
</dbReference>
<dbReference type="Pfam" id="PF13086">
    <property type="entry name" value="AAA_11"/>
    <property type="match status" value="1"/>
</dbReference>
<keyword evidence="11" id="KW-1185">Reference proteome</keyword>
<reference evidence="10 11" key="1">
    <citation type="submission" date="2020-08" db="EMBL/GenBank/DDBJ databases">
        <title>Genomic Encyclopedia of Type Strains, Phase IV (KMG-IV): sequencing the most valuable type-strain genomes for metagenomic binning, comparative biology and taxonomic classification.</title>
        <authorList>
            <person name="Goeker M."/>
        </authorList>
    </citation>
    <scope>NUCLEOTIDE SEQUENCE [LARGE SCALE GENOMIC DNA]</scope>
    <source>
        <strain evidence="10 11">DSM 17075</strain>
    </source>
</reference>
<dbReference type="SUPFAM" id="SSF52980">
    <property type="entry name" value="Restriction endonuclease-like"/>
    <property type="match status" value="1"/>
</dbReference>
<keyword evidence="6" id="KW-0175">Coiled coil</keyword>
<proteinExistence type="inferred from homology"/>
<evidence type="ECO:0000256" key="2">
    <source>
        <dbReference type="ARBA" id="ARBA00022741"/>
    </source>
</evidence>
<dbReference type="Gene3D" id="3.40.50.300">
    <property type="entry name" value="P-loop containing nucleotide triphosphate hydrolases"/>
    <property type="match status" value="3"/>
</dbReference>
<keyword evidence="10" id="KW-0255">Endonuclease</keyword>
<comment type="similarity">
    <text evidence="1">Belongs to the DNA2/NAM7 helicase family.</text>
</comment>
<dbReference type="SUPFAM" id="SSF52540">
    <property type="entry name" value="P-loop containing nucleoside triphosphate hydrolases"/>
    <property type="match status" value="1"/>
</dbReference>
<organism evidence="10 11">
    <name type="scientific">Anoxybacteroides voinovskiense</name>
    <dbReference type="NCBI Taxonomy" id="230470"/>
    <lineage>
        <taxon>Bacteria</taxon>
        <taxon>Bacillati</taxon>
        <taxon>Bacillota</taxon>
        <taxon>Bacilli</taxon>
        <taxon>Bacillales</taxon>
        <taxon>Anoxybacillaceae</taxon>
        <taxon>Anoxybacteroides</taxon>
    </lineage>
</organism>
<name>A0A840DZN2_9BACL</name>
<dbReference type="EMBL" id="JACIDE010000015">
    <property type="protein sequence ID" value="MBB4074446.1"/>
    <property type="molecule type" value="Genomic_DNA"/>
</dbReference>
<keyword evidence="2" id="KW-0547">Nucleotide-binding</keyword>
<evidence type="ECO:0000256" key="5">
    <source>
        <dbReference type="ARBA" id="ARBA00022840"/>
    </source>
</evidence>
<dbReference type="Pfam" id="PF13087">
    <property type="entry name" value="AAA_12"/>
    <property type="match status" value="1"/>
</dbReference>
<dbReference type="GO" id="GO:0004519">
    <property type="term" value="F:endonuclease activity"/>
    <property type="evidence" value="ECO:0007669"/>
    <property type="project" value="UniProtKB-KW"/>
</dbReference>
<evidence type="ECO:0000256" key="6">
    <source>
        <dbReference type="SAM" id="Coils"/>
    </source>
</evidence>
<accession>A0A840DZN2</accession>
<evidence type="ECO:0000256" key="3">
    <source>
        <dbReference type="ARBA" id="ARBA00022801"/>
    </source>
</evidence>
<keyword evidence="5" id="KW-0067">ATP-binding</keyword>
<sequence length="1637" mass="189652">MGVNKIERLFQYLIELSNQGSKVIRRYREYNDFYIWDAEFFKLDNCTIFPSEPHDVWLEVRKVHIDKKEEIPPSPPELLQGWLEDNYNDWKLETVRVKPIRVIVEEDGEREERFTDDLNRQRMYETWLAEWKNWRAHLARKKQEKKTYEDFFQVYQRFEREGERLELVFGAGMLTWRKEENIEHPIVTVRMELEFLAEKGIFHVKPATNGIQAELEALSGFAIPNAPQIQDMADQWREMELTKDIFHVLDESFAKLVHLLDANGEYVRDTRIPLSTGDAPKLYQRFLFMVRPKDQRVLKRDLRMILQGIQAGTLEVPLAIQSLVGEEVAAIPTDADEWKQAQKDLFFPLPANEDQKEIARRIAVSYGVSVQGPPGTGKSHTIANLVSHLLAHGKKVLITSQKESPLRVLRDKIPKDIQSLCVPVLGGSRDSLQEMENSIHSISEKLGNVDIKQLVKDIEQAKQELENSRRREAQYRTELRRLALKEHETIDWAGKVIFRADAARMLQNPPVPYAWIADDIAIERAAPMSEEQFAELWRLRGELTPTDYRLLLYELPERQSILSTEDFHTLLAEGDALAERVKEGETDFSVPLPKEVLHEAIAVLNYILAGGHLFERPLYRAILQDVDSGGVRKEIWEQFASDVKQTIESLLLSYKQLSDYAITPPTKPLFAFKQDVMKAKEALQQRKTGAIYFLLKGKDVKYLFKEPVLNNKPVETVQEFEIIEQYIAAQEEKERLIRKWNNMMEPLGGTHIEDSPTVISQMDNELAVIHQVFEMVRKIDQLRLMFKEVAASMSLKWEELSTYNLLRQAVNQEIRKCELREWQEKYEGIQVELKQRMKQHNAHQIWEQLLQALQTKDILAWKETLENLDRLQEAKQKAARLESLLTTMKNAAPKTAQWIESLLGQDEPMPASFHVAWRFKALHTWLHELDHFDSVELENAIKQEQRTQQKLIQQIVADSSWKYQLESITEEQKRALFAWKKYIRRYGKGTGKNAAMYLREAQQEMAKCQGAIPVWIMPIQQVLENFPVTNEKFDVVIVDESSQCNILALPVLLRAKRVIVVGDDEQISPYDLGVKSEDVTNLVQQYLQGIPNARLFDLQTSLYDIADQTFPKSGRLMLKEHFRCVPEIIQFSNDLSYNGNMIPLRLPTKEEMLTPPVMAIRVVDGYCSDGTEAINRPEAEKIVQDIAALLEDPAYDGQTIGVIALQGNKQHELIETLLRNTIGEQAIITRKIRCGNAYAFQGDERDIMFLSMVVAPNRRFQSLTKKNFQQIFNVAASRARNQMRLYHSVGLEDLKPEDLRHRLLSYCLNPARMQEEMKELEQMCDSPFEVEVLRRIRARGFRVIPQMKVAGRRIDLVVEGMRNRLAVECDGEKFHGIEKWEADMERQYMLERIGWTFWRVRGRDFYRDPDRALEGLWVKLEEMGIEPYEVQSLGNISSINEETRHETLSQSTLYQVASDNQEVQPFNGQAGVRDFTVQEKAMGDVSSFEMTPSIRGRKDFNDNSTVELQTVHTDSRNEAAAVLVNVKPTPELKSTKVRTVDKMSINTGKVEVVGARFSDEWELIDGSNIVDYLRFKGLEVLDNRENNGALWVLGNEELEDLLSPLKSHRITFRYSPNGAQVTVYRPAWYWAGEDWEM</sequence>
<feature type="domain" description="Restriction endonuclease type II-like" evidence="9">
    <location>
        <begin position="1328"/>
        <end position="1420"/>
    </location>
</feature>
<comment type="caution">
    <text evidence="10">The sequence shown here is derived from an EMBL/GenBank/DDBJ whole genome shotgun (WGS) entry which is preliminary data.</text>
</comment>
<feature type="domain" description="DNA2/NAM7 helicase-like C-terminal" evidence="8">
    <location>
        <begin position="1102"/>
        <end position="1283"/>
    </location>
</feature>
<dbReference type="InterPro" id="IPR011335">
    <property type="entry name" value="Restrct_endonuc-II-like"/>
</dbReference>
<evidence type="ECO:0000259" key="7">
    <source>
        <dbReference type="Pfam" id="PF13086"/>
    </source>
</evidence>
<evidence type="ECO:0000313" key="10">
    <source>
        <dbReference type="EMBL" id="MBB4074446.1"/>
    </source>
</evidence>
<dbReference type="Pfam" id="PF18741">
    <property type="entry name" value="MTES_1575"/>
    <property type="match status" value="1"/>
</dbReference>
<dbReference type="InterPro" id="IPR041679">
    <property type="entry name" value="DNA2/NAM7-like_C"/>
</dbReference>